<dbReference type="EMBL" id="JAIZAY010000009">
    <property type="protein sequence ID" value="KAJ8035998.1"/>
    <property type="molecule type" value="Genomic_DNA"/>
</dbReference>
<evidence type="ECO:0008006" key="3">
    <source>
        <dbReference type="Google" id="ProtNLM"/>
    </source>
</evidence>
<accession>A0A9Q1H7Z1</accession>
<comment type="caution">
    <text evidence="1">The sequence shown here is derived from an EMBL/GenBank/DDBJ whole genome shotgun (WGS) entry which is preliminary data.</text>
</comment>
<evidence type="ECO:0000313" key="1">
    <source>
        <dbReference type="EMBL" id="KAJ8035998.1"/>
    </source>
</evidence>
<organism evidence="1 2">
    <name type="scientific">Holothuria leucospilota</name>
    <name type="common">Black long sea cucumber</name>
    <name type="synonym">Mertensiothuria leucospilota</name>
    <dbReference type="NCBI Taxonomy" id="206669"/>
    <lineage>
        <taxon>Eukaryota</taxon>
        <taxon>Metazoa</taxon>
        <taxon>Echinodermata</taxon>
        <taxon>Eleutherozoa</taxon>
        <taxon>Echinozoa</taxon>
        <taxon>Holothuroidea</taxon>
        <taxon>Aspidochirotacea</taxon>
        <taxon>Aspidochirotida</taxon>
        <taxon>Holothuriidae</taxon>
        <taxon>Holothuria</taxon>
    </lineage>
</organism>
<protein>
    <recommendedName>
        <fullName evidence="3">Reverse transcriptase domain-containing protein</fullName>
    </recommendedName>
</protein>
<dbReference type="AlphaFoldDB" id="A0A9Q1H7Z1"/>
<sequence>MKILDSFVYNYHLWDNRQAAYRSHHSTESALLKVQNDILQGMDNVKVTGLLLLDLCAAFDTADHSLTAD</sequence>
<gene>
    <name evidence="1" type="ORF">HOLleu_19849</name>
</gene>
<reference evidence="1" key="1">
    <citation type="submission" date="2021-10" db="EMBL/GenBank/DDBJ databases">
        <title>Tropical sea cucumber genome reveals ecological adaptation and Cuvierian tubules defense mechanism.</title>
        <authorList>
            <person name="Chen T."/>
        </authorList>
    </citation>
    <scope>NUCLEOTIDE SEQUENCE</scope>
    <source>
        <strain evidence="1">Nanhai2018</strain>
        <tissue evidence="1">Muscle</tissue>
    </source>
</reference>
<dbReference type="OrthoDB" id="419189at2759"/>
<proteinExistence type="predicted"/>
<dbReference type="Proteomes" id="UP001152320">
    <property type="component" value="Chromosome 9"/>
</dbReference>
<evidence type="ECO:0000313" key="2">
    <source>
        <dbReference type="Proteomes" id="UP001152320"/>
    </source>
</evidence>
<keyword evidence="2" id="KW-1185">Reference proteome</keyword>
<name>A0A9Q1H7Z1_HOLLE</name>